<sequence>DIQRCFEDKTDGGAVECLLQVQLHAHEILTPHLTDIVTLCAKITESEIRAISERRKAAFILLNILFSQRWTEMRGSCGGETIDKLANRFIDDIQVEKSNEGRSMLARLISIVVSKR</sequence>
<organism evidence="1 2">
    <name type="scientific">Pristionchus entomophagus</name>
    <dbReference type="NCBI Taxonomy" id="358040"/>
    <lineage>
        <taxon>Eukaryota</taxon>
        <taxon>Metazoa</taxon>
        <taxon>Ecdysozoa</taxon>
        <taxon>Nematoda</taxon>
        <taxon>Chromadorea</taxon>
        <taxon>Rhabditida</taxon>
        <taxon>Rhabditina</taxon>
        <taxon>Diplogasteromorpha</taxon>
        <taxon>Diplogasteroidea</taxon>
        <taxon>Neodiplogasteridae</taxon>
        <taxon>Pristionchus</taxon>
    </lineage>
</organism>
<keyword evidence="2" id="KW-1185">Reference proteome</keyword>
<name>A0AAV5UAW9_9BILA</name>
<comment type="caution">
    <text evidence="1">The sequence shown here is derived from an EMBL/GenBank/DDBJ whole genome shotgun (WGS) entry which is preliminary data.</text>
</comment>
<dbReference type="EMBL" id="BTSX01000006">
    <property type="protein sequence ID" value="GMT04040.1"/>
    <property type="molecule type" value="Genomic_DNA"/>
</dbReference>
<dbReference type="AlphaFoldDB" id="A0AAV5UAW9"/>
<evidence type="ECO:0000313" key="1">
    <source>
        <dbReference type="EMBL" id="GMT04040.1"/>
    </source>
</evidence>
<feature type="non-terminal residue" evidence="1">
    <location>
        <position position="1"/>
    </location>
</feature>
<protein>
    <submittedName>
        <fullName evidence="1">Uncharacterized protein</fullName>
    </submittedName>
</protein>
<reference evidence="1" key="1">
    <citation type="submission" date="2023-10" db="EMBL/GenBank/DDBJ databases">
        <title>Genome assembly of Pristionchus species.</title>
        <authorList>
            <person name="Yoshida K."/>
            <person name="Sommer R.J."/>
        </authorList>
    </citation>
    <scope>NUCLEOTIDE SEQUENCE</scope>
    <source>
        <strain evidence="1">RS0144</strain>
    </source>
</reference>
<proteinExistence type="predicted"/>
<dbReference type="Proteomes" id="UP001432027">
    <property type="component" value="Unassembled WGS sequence"/>
</dbReference>
<evidence type="ECO:0000313" key="2">
    <source>
        <dbReference type="Proteomes" id="UP001432027"/>
    </source>
</evidence>
<accession>A0AAV5UAW9</accession>
<gene>
    <name evidence="1" type="ORF">PENTCL1PPCAC_26214</name>
</gene>